<dbReference type="EMBL" id="MFAQ01000031">
    <property type="protein sequence ID" value="OGD83023.1"/>
    <property type="molecule type" value="Genomic_DNA"/>
</dbReference>
<protein>
    <submittedName>
        <fullName evidence="1">Uncharacterized protein</fullName>
    </submittedName>
</protein>
<sequence length="521" mass="59808">MSASTYEQAFTEVSELKYLQPGENNLERLMFASDLGNTEHVSKEKLETFLKSCKWVGTATEFLYMTKKSRSSLKPSGKETVFLGLTAFGHRRAIKETFGAKDWSDGLFDKYGISMAFKNWAEYFVEELAKDDEVKNIVFLVPKEALSFYEKHKDDEKMPSIQSTEKELMFLLNNPQYAKKLMLVFGTDDLINSSEVIKLGGVDGYGHPDGSTVNDSVEMRVGEGFLKLTEILTGVKVIKKVEEAYKIMDGIQNFETSLREIADVINNRPGHIPKLGHIFLPINNNGFPDESLLGEMVLNKRDYVTWEPRKIIDEKRLSRRERYHSVAYFQDKEAKAIIDGWASEGTFIENESKLRQQNIDANVVRLLTHTNAPACKDFALSCMRFVAQTDSDILFKTFPTIGGGGDDEAQFWTIGPYILEALKEERFLRQEKPDDEQDFLKVLMWMKSRWKTGEWGYDAVYPGIGDLRREIHNLYLPRDGFHPIHEFVSRIGKSISSHLSEIYVDPKIFTRDNSRVRRLKV</sequence>
<reference evidence="1 2" key="1">
    <citation type="journal article" date="2016" name="Nat. Commun.">
        <title>Thousands of microbial genomes shed light on interconnected biogeochemical processes in an aquifer system.</title>
        <authorList>
            <person name="Anantharaman K."/>
            <person name="Brown C.T."/>
            <person name="Hug L.A."/>
            <person name="Sharon I."/>
            <person name="Castelle C.J."/>
            <person name="Probst A.J."/>
            <person name="Thomas B.C."/>
            <person name="Singh A."/>
            <person name="Wilkins M.J."/>
            <person name="Karaoz U."/>
            <person name="Brodie E.L."/>
            <person name="Williams K.H."/>
            <person name="Hubbard S.S."/>
            <person name="Banfield J.F."/>
        </authorList>
    </citation>
    <scope>NUCLEOTIDE SEQUENCE [LARGE SCALE GENOMIC DNA]</scope>
</reference>
<evidence type="ECO:0000313" key="1">
    <source>
        <dbReference type="EMBL" id="OGD83023.1"/>
    </source>
</evidence>
<name>A0A1F5FTT2_9BACT</name>
<evidence type="ECO:0000313" key="2">
    <source>
        <dbReference type="Proteomes" id="UP000179237"/>
    </source>
</evidence>
<proteinExistence type="predicted"/>
<organism evidence="1 2">
    <name type="scientific">Candidatus Collierbacteria bacterium RIFOXYD1_FULL_40_9</name>
    <dbReference type="NCBI Taxonomy" id="1817731"/>
    <lineage>
        <taxon>Bacteria</taxon>
        <taxon>Candidatus Collieribacteriota</taxon>
    </lineage>
</organism>
<gene>
    <name evidence="1" type="ORF">A2572_01015</name>
</gene>
<dbReference type="AlphaFoldDB" id="A0A1F5FTT2"/>
<comment type="caution">
    <text evidence="1">The sequence shown here is derived from an EMBL/GenBank/DDBJ whole genome shotgun (WGS) entry which is preliminary data.</text>
</comment>
<dbReference type="Proteomes" id="UP000179237">
    <property type="component" value="Unassembled WGS sequence"/>
</dbReference>
<accession>A0A1F5FTT2</accession>